<dbReference type="InterPro" id="IPR009057">
    <property type="entry name" value="Homeodomain-like_sf"/>
</dbReference>
<dbReference type="OrthoDB" id="5582699at2"/>
<gene>
    <name evidence="5" type="ORF">D4A39_06155</name>
</gene>
<dbReference type="SMART" id="SM00342">
    <property type="entry name" value="HTH_ARAC"/>
    <property type="match status" value="1"/>
</dbReference>
<dbReference type="RefSeq" id="WP_022986382.1">
    <property type="nucleotide sequence ID" value="NZ_QYYA01000002.1"/>
</dbReference>
<dbReference type="AlphaFoldDB" id="A0A418XYH2"/>
<proteinExistence type="predicted"/>
<dbReference type="GO" id="GO:0005829">
    <property type="term" value="C:cytosol"/>
    <property type="evidence" value="ECO:0007669"/>
    <property type="project" value="TreeGrafter"/>
</dbReference>
<evidence type="ECO:0000313" key="6">
    <source>
        <dbReference type="Proteomes" id="UP000283734"/>
    </source>
</evidence>
<dbReference type="GO" id="GO:0000976">
    <property type="term" value="F:transcription cis-regulatory region binding"/>
    <property type="evidence" value="ECO:0007669"/>
    <property type="project" value="TreeGrafter"/>
</dbReference>
<sequence>MVFFLHDQRFIPAHGQAAVLLDLAADQAIDSNVLLRHTGLFREQIVQGEAQLSSHDFLQLIHNSRRSLADPELSFRYGQRLFPGHYGAASTLLANAGNLAQALQVFCDFGVLIQPLAGARLSLSEQHLCLQWLDCAGSGPHWRFIVEAAMTGVASVTRWLSGERLPWQFLFRHDCPDYPEQYQVHLSGPLHFASQIDAMLLPLEYLERPWPNHSATARQAALQQCQQEIASLPGTLSLRHGLYLHLLEHIHQPPSLQESAEWLECSPATLKRRLKGFSSHYQQLLDEARLHQAVHWLAFHGLGPDQVCARLNFTDSTNFRRSFKRWSGQTPAMCHRQLLRFAQR</sequence>
<name>A0A418XYH2_9GAMM</name>
<dbReference type="Pfam" id="PF12833">
    <property type="entry name" value="HTH_18"/>
    <property type="match status" value="1"/>
</dbReference>
<accession>A0A418XYH2</accession>
<keyword evidence="3" id="KW-0804">Transcription</keyword>
<comment type="caution">
    <text evidence="5">The sequence shown here is derived from an EMBL/GenBank/DDBJ whole genome shotgun (WGS) entry which is preliminary data.</text>
</comment>
<dbReference type="EMBL" id="QYYA01000002">
    <property type="protein sequence ID" value="RJG18064.1"/>
    <property type="molecule type" value="Genomic_DNA"/>
</dbReference>
<dbReference type="PROSITE" id="PS01124">
    <property type="entry name" value="HTH_ARAC_FAMILY_2"/>
    <property type="match status" value="1"/>
</dbReference>
<evidence type="ECO:0000256" key="2">
    <source>
        <dbReference type="ARBA" id="ARBA00023125"/>
    </source>
</evidence>
<dbReference type="SUPFAM" id="SSF46689">
    <property type="entry name" value="Homeodomain-like"/>
    <property type="match status" value="1"/>
</dbReference>
<dbReference type="Pfam" id="PF12625">
    <property type="entry name" value="Arabinose_bd"/>
    <property type="match status" value="1"/>
</dbReference>
<reference evidence="5 6" key="1">
    <citation type="submission" date="2018-09" db="EMBL/GenBank/DDBJ databases">
        <title>Alcanivorax profundi sp. nov., isolated from 1000 m-depth seawater of the Mariana Trench.</title>
        <authorList>
            <person name="Liu J."/>
        </authorList>
    </citation>
    <scope>NUCLEOTIDE SEQUENCE [LARGE SCALE GENOMIC DNA]</scope>
    <source>
        <strain evidence="5 6">MTEO17</strain>
    </source>
</reference>
<feature type="domain" description="HTH araC/xylS-type" evidence="4">
    <location>
        <begin position="240"/>
        <end position="337"/>
    </location>
</feature>
<dbReference type="PANTHER" id="PTHR47894:SF1">
    <property type="entry name" value="HTH-TYPE TRANSCRIPTIONAL REGULATOR VQSM"/>
    <property type="match status" value="1"/>
</dbReference>
<evidence type="ECO:0000313" key="5">
    <source>
        <dbReference type="EMBL" id="RJG18064.1"/>
    </source>
</evidence>
<dbReference type="InterPro" id="IPR018060">
    <property type="entry name" value="HTH_AraC"/>
</dbReference>
<organism evidence="5 6">
    <name type="scientific">Alcanivorax profundi</name>
    <dbReference type="NCBI Taxonomy" id="2338368"/>
    <lineage>
        <taxon>Bacteria</taxon>
        <taxon>Pseudomonadati</taxon>
        <taxon>Pseudomonadota</taxon>
        <taxon>Gammaproteobacteria</taxon>
        <taxon>Oceanospirillales</taxon>
        <taxon>Alcanivoracaceae</taxon>
        <taxon>Alcanivorax</taxon>
    </lineage>
</organism>
<keyword evidence="6" id="KW-1185">Reference proteome</keyword>
<keyword evidence="1" id="KW-0805">Transcription regulation</keyword>
<protein>
    <submittedName>
        <fullName evidence="5">AraC family transcriptional regulator</fullName>
    </submittedName>
</protein>
<evidence type="ECO:0000259" key="4">
    <source>
        <dbReference type="PROSITE" id="PS01124"/>
    </source>
</evidence>
<evidence type="ECO:0000256" key="3">
    <source>
        <dbReference type="ARBA" id="ARBA00023163"/>
    </source>
</evidence>
<evidence type="ECO:0000256" key="1">
    <source>
        <dbReference type="ARBA" id="ARBA00023015"/>
    </source>
</evidence>
<keyword evidence="2" id="KW-0238">DNA-binding</keyword>
<dbReference type="InterPro" id="IPR032687">
    <property type="entry name" value="AraC-type_N"/>
</dbReference>
<dbReference type="PANTHER" id="PTHR47894">
    <property type="entry name" value="HTH-TYPE TRANSCRIPTIONAL REGULATOR GADX"/>
    <property type="match status" value="1"/>
</dbReference>
<dbReference type="Gene3D" id="1.10.10.60">
    <property type="entry name" value="Homeodomain-like"/>
    <property type="match status" value="1"/>
</dbReference>
<dbReference type="Proteomes" id="UP000283734">
    <property type="component" value="Unassembled WGS sequence"/>
</dbReference>
<dbReference type="GO" id="GO:0003700">
    <property type="term" value="F:DNA-binding transcription factor activity"/>
    <property type="evidence" value="ECO:0007669"/>
    <property type="project" value="InterPro"/>
</dbReference>